<organism evidence="2 3">
    <name type="scientific">Chitinophaga horti</name>
    <dbReference type="NCBI Taxonomy" id="2920382"/>
    <lineage>
        <taxon>Bacteria</taxon>
        <taxon>Pseudomonadati</taxon>
        <taxon>Bacteroidota</taxon>
        <taxon>Chitinophagia</taxon>
        <taxon>Chitinophagales</taxon>
        <taxon>Chitinophagaceae</taxon>
        <taxon>Chitinophaga</taxon>
    </lineage>
</organism>
<dbReference type="RefSeq" id="WP_264279942.1">
    <property type="nucleotide sequence ID" value="NZ_CP107006.1"/>
</dbReference>
<evidence type="ECO:0000313" key="2">
    <source>
        <dbReference type="EMBL" id="UYQ91532.1"/>
    </source>
</evidence>
<evidence type="ECO:0000259" key="1">
    <source>
        <dbReference type="Pfam" id="PF08241"/>
    </source>
</evidence>
<dbReference type="GO" id="GO:0032259">
    <property type="term" value="P:methylation"/>
    <property type="evidence" value="ECO:0007669"/>
    <property type="project" value="UniProtKB-KW"/>
</dbReference>
<dbReference type="EMBL" id="CP107006">
    <property type="protein sequence ID" value="UYQ91532.1"/>
    <property type="molecule type" value="Genomic_DNA"/>
</dbReference>
<feature type="domain" description="Methyltransferase type 11" evidence="1">
    <location>
        <begin position="36"/>
        <end position="126"/>
    </location>
</feature>
<keyword evidence="2" id="KW-0808">Transferase</keyword>
<proteinExistence type="predicted"/>
<accession>A0ABY6J056</accession>
<dbReference type="PANTHER" id="PTHR43861:SF1">
    <property type="entry name" value="TRANS-ACONITATE 2-METHYLTRANSFERASE"/>
    <property type="match status" value="1"/>
</dbReference>
<dbReference type="InterPro" id="IPR013216">
    <property type="entry name" value="Methyltransf_11"/>
</dbReference>
<dbReference type="InterPro" id="IPR029063">
    <property type="entry name" value="SAM-dependent_MTases_sf"/>
</dbReference>
<dbReference type="PANTHER" id="PTHR43861">
    <property type="entry name" value="TRANS-ACONITATE 2-METHYLTRANSFERASE-RELATED"/>
    <property type="match status" value="1"/>
</dbReference>
<dbReference type="GO" id="GO:0008168">
    <property type="term" value="F:methyltransferase activity"/>
    <property type="evidence" value="ECO:0007669"/>
    <property type="project" value="UniProtKB-KW"/>
</dbReference>
<protein>
    <submittedName>
        <fullName evidence="2">Methyltransferase domain-containing protein</fullName>
    </submittedName>
</protein>
<dbReference type="Gene3D" id="3.40.50.150">
    <property type="entry name" value="Vaccinia Virus protein VP39"/>
    <property type="match status" value="1"/>
</dbReference>
<keyword evidence="3" id="KW-1185">Reference proteome</keyword>
<reference evidence="2" key="1">
    <citation type="submission" date="2022-10" db="EMBL/GenBank/DDBJ databases">
        <title>Chitinophaga sp. nov., isolated from soil.</title>
        <authorList>
            <person name="Jeon C.O."/>
        </authorList>
    </citation>
    <scope>NUCLEOTIDE SEQUENCE</scope>
    <source>
        <strain evidence="2">R8</strain>
    </source>
</reference>
<keyword evidence="2" id="KW-0489">Methyltransferase</keyword>
<name>A0ABY6J056_9BACT</name>
<gene>
    <name evidence="2" type="ORF">MKQ68_15685</name>
</gene>
<dbReference type="Proteomes" id="UP001162741">
    <property type="component" value="Chromosome"/>
</dbReference>
<dbReference type="SUPFAM" id="SSF53335">
    <property type="entry name" value="S-adenosyl-L-methionine-dependent methyltransferases"/>
    <property type="match status" value="1"/>
</dbReference>
<evidence type="ECO:0000313" key="3">
    <source>
        <dbReference type="Proteomes" id="UP001162741"/>
    </source>
</evidence>
<sequence>MSTWDAGLYKEQHSFVFQYGSDLLSWLQPLEAERILDAGCGTGELTAEIAASGASVKGIDLSASMIKSAKAHYPAMDFETADIATFELEERFDAIFSNATLHWVREKEKAAGQLYKHLKPGGRLVLEMGGKDNVSGILKALEQAMAKYGKVYKPFWYFPSVAEYTTVLENAGFRVNRVHYFDRETTLKDNENGIIRWLDMFGSHFFEGIEATERNAILEETQRLMEPTHFNNGKWTADYKRLRVLAVKPATAH</sequence>
<dbReference type="Pfam" id="PF08241">
    <property type="entry name" value="Methyltransf_11"/>
    <property type="match status" value="1"/>
</dbReference>
<dbReference type="CDD" id="cd02440">
    <property type="entry name" value="AdoMet_MTases"/>
    <property type="match status" value="1"/>
</dbReference>